<name>J9D468_9ZZZZ</name>
<proteinExistence type="predicted"/>
<evidence type="ECO:0000256" key="1">
    <source>
        <dbReference type="SAM" id="Phobius"/>
    </source>
</evidence>
<gene>
    <name evidence="2" type="ORF">EVA_04422</name>
</gene>
<sequence>MCIEVYLNRKREKGKYPLPRSNILIFLQVAVVHFLIIIWYLF</sequence>
<dbReference type="EMBL" id="AMCI01000877">
    <property type="protein sequence ID" value="EJX07466.1"/>
    <property type="molecule type" value="Genomic_DNA"/>
</dbReference>
<keyword evidence="1" id="KW-1133">Transmembrane helix</keyword>
<dbReference type="AlphaFoldDB" id="J9D468"/>
<protein>
    <submittedName>
        <fullName evidence="2">Uncharacterized protein</fullName>
    </submittedName>
</protein>
<organism evidence="2">
    <name type="scientific">gut metagenome</name>
    <dbReference type="NCBI Taxonomy" id="749906"/>
    <lineage>
        <taxon>unclassified sequences</taxon>
        <taxon>metagenomes</taxon>
        <taxon>organismal metagenomes</taxon>
    </lineage>
</organism>
<keyword evidence="1" id="KW-0472">Membrane</keyword>
<keyword evidence="1" id="KW-0812">Transmembrane</keyword>
<reference evidence="2" key="1">
    <citation type="journal article" date="2012" name="PLoS ONE">
        <title>Gene sets for utilization of primary and secondary nutrition supplies in the distal gut of endangered iberian lynx.</title>
        <authorList>
            <person name="Alcaide M."/>
            <person name="Messina E."/>
            <person name="Richter M."/>
            <person name="Bargiela R."/>
            <person name="Peplies J."/>
            <person name="Huws S.A."/>
            <person name="Newbold C.J."/>
            <person name="Golyshin P.N."/>
            <person name="Simon M.A."/>
            <person name="Lopez G."/>
            <person name="Yakimov M.M."/>
            <person name="Ferrer M."/>
        </authorList>
    </citation>
    <scope>NUCLEOTIDE SEQUENCE</scope>
</reference>
<feature type="transmembrane region" description="Helical" evidence="1">
    <location>
        <begin position="21"/>
        <end position="41"/>
    </location>
</feature>
<comment type="caution">
    <text evidence="2">The sequence shown here is derived from an EMBL/GenBank/DDBJ whole genome shotgun (WGS) entry which is preliminary data.</text>
</comment>
<accession>J9D468</accession>
<evidence type="ECO:0000313" key="2">
    <source>
        <dbReference type="EMBL" id="EJX07466.1"/>
    </source>
</evidence>